<evidence type="ECO:0008006" key="3">
    <source>
        <dbReference type="Google" id="ProtNLM"/>
    </source>
</evidence>
<dbReference type="SUPFAM" id="SSF109604">
    <property type="entry name" value="HD-domain/PDEase-like"/>
    <property type="match status" value="1"/>
</dbReference>
<evidence type="ECO:0000313" key="1">
    <source>
        <dbReference type="EMBL" id="TFY79784.1"/>
    </source>
</evidence>
<sequence length="232" mass="26001">MTFPVEVDAFVPRDFKEFSLRSKIRPAYISLSTLQSLPLDAKHAASREYALKIVEPSLYRHSERCYLFALAIAANGFPSGTPDVPQIPFAEFQDRLFHATILHDLGRMLAYEHLLHMDASIDPERLGDIVQSIMTHTLMLPRGSMTAVGMLLQLGAAFDMLGWDAFGEGSLNFLLNRETVYEIETAYPRGEQGHQVKEFVDKMTQEKPHCLILAGIPDLANRVAAINQLVVD</sequence>
<dbReference type="OrthoDB" id="409121at2759"/>
<dbReference type="AlphaFoldDB" id="A0A4Y9ZZZ0"/>
<dbReference type="EMBL" id="SFCI01000442">
    <property type="protein sequence ID" value="TFY79784.1"/>
    <property type="molecule type" value="Genomic_DNA"/>
</dbReference>
<comment type="caution">
    <text evidence="1">The sequence shown here is derived from an EMBL/GenBank/DDBJ whole genome shotgun (WGS) entry which is preliminary data.</text>
</comment>
<dbReference type="PANTHER" id="PTHR35569">
    <property type="entry name" value="CYANAMIDE HYDRATASE DDI2-RELATED"/>
    <property type="match status" value="1"/>
</dbReference>
<protein>
    <recommendedName>
        <fullName evidence="3">HD domain-containing protein</fullName>
    </recommendedName>
</protein>
<accession>A0A4Y9ZZZ0</accession>
<name>A0A4Y9ZZZ0_9AGAM</name>
<evidence type="ECO:0000313" key="2">
    <source>
        <dbReference type="Proteomes" id="UP000298061"/>
    </source>
</evidence>
<keyword evidence="2" id="KW-1185">Reference proteome</keyword>
<gene>
    <name evidence="1" type="ORF">EWM64_g4230</name>
</gene>
<dbReference type="PANTHER" id="PTHR35569:SF1">
    <property type="entry name" value="CYANAMIDE HYDRATASE DDI2-RELATED"/>
    <property type="match status" value="1"/>
</dbReference>
<reference evidence="1 2" key="1">
    <citation type="submission" date="2019-02" db="EMBL/GenBank/DDBJ databases">
        <title>Genome sequencing of the rare red list fungi Hericium alpestre (H. flagellum).</title>
        <authorList>
            <person name="Buettner E."/>
            <person name="Kellner H."/>
        </authorList>
    </citation>
    <scope>NUCLEOTIDE SEQUENCE [LARGE SCALE GENOMIC DNA]</scope>
    <source>
        <strain evidence="1 2">DSM 108284</strain>
    </source>
</reference>
<organism evidence="1 2">
    <name type="scientific">Hericium alpestre</name>
    <dbReference type="NCBI Taxonomy" id="135208"/>
    <lineage>
        <taxon>Eukaryota</taxon>
        <taxon>Fungi</taxon>
        <taxon>Dikarya</taxon>
        <taxon>Basidiomycota</taxon>
        <taxon>Agaricomycotina</taxon>
        <taxon>Agaricomycetes</taxon>
        <taxon>Russulales</taxon>
        <taxon>Hericiaceae</taxon>
        <taxon>Hericium</taxon>
    </lineage>
</organism>
<proteinExistence type="predicted"/>
<dbReference type="Proteomes" id="UP000298061">
    <property type="component" value="Unassembled WGS sequence"/>
</dbReference>